<dbReference type="InterPro" id="IPR001214">
    <property type="entry name" value="SET_dom"/>
</dbReference>
<dbReference type="PANTHER" id="PTHR46165:SF6">
    <property type="entry name" value="SET AND MYND DOMAIN-CONTAINING PROTEIN 4-LIKE PROTEIN"/>
    <property type="match status" value="1"/>
</dbReference>
<accession>A0A9N9RP94</accession>
<keyword evidence="11" id="KW-1185">Reference proteome</keyword>
<dbReference type="GO" id="GO:0008170">
    <property type="term" value="F:N-methyltransferase activity"/>
    <property type="evidence" value="ECO:0007669"/>
    <property type="project" value="UniProtKB-ARBA"/>
</dbReference>
<evidence type="ECO:0000256" key="5">
    <source>
        <dbReference type="ARBA" id="ARBA00022771"/>
    </source>
</evidence>
<keyword evidence="5 7" id="KW-0863">Zinc-finger</keyword>
<dbReference type="Gene3D" id="1.10.220.160">
    <property type="match status" value="1"/>
</dbReference>
<reference evidence="10" key="1">
    <citation type="submission" date="2022-01" db="EMBL/GenBank/DDBJ databases">
        <authorList>
            <person name="King R."/>
        </authorList>
    </citation>
    <scope>NUCLEOTIDE SEQUENCE</scope>
</reference>
<dbReference type="Proteomes" id="UP001153620">
    <property type="component" value="Chromosome 1"/>
</dbReference>
<evidence type="ECO:0000256" key="1">
    <source>
        <dbReference type="ARBA" id="ARBA00022603"/>
    </source>
</evidence>
<feature type="domain" description="MYND-type" evidence="9">
    <location>
        <begin position="68"/>
        <end position="107"/>
    </location>
</feature>
<name>A0A9N9RP94_9DIPT</name>
<dbReference type="GO" id="GO:0008270">
    <property type="term" value="F:zinc ion binding"/>
    <property type="evidence" value="ECO:0007669"/>
    <property type="project" value="UniProtKB-KW"/>
</dbReference>
<dbReference type="SMART" id="SM00317">
    <property type="entry name" value="SET"/>
    <property type="match status" value="1"/>
</dbReference>
<evidence type="ECO:0000259" key="8">
    <source>
        <dbReference type="PROSITE" id="PS50280"/>
    </source>
</evidence>
<keyword evidence="6" id="KW-0862">Zinc</keyword>
<dbReference type="PROSITE" id="PS50865">
    <property type="entry name" value="ZF_MYND_2"/>
    <property type="match status" value="1"/>
</dbReference>
<dbReference type="GO" id="GO:0042826">
    <property type="term" value="F:histone deacetylase binding"/>
    <property type="evidence" value="ECO:0007669"/>
    <property type="project" value="TreeGrafter"/>
</dbReference>
<dbReference type="GO" id="GO:0008276">
    <property type="term" value="F:protein methyltransferase activity"/>
    <property type="evidence" value="ECO:0007669"/>
    <property type="project" value="UniProtKB-ARBA"/>
</dbReference>
<dbReference type="Gene3D" id="6.10.140.2220">
    <property type="match status" value="1"/>
</dbReference>
<dbReference type="InterPro" id="IPR052097">
    <property type="entry name" value="SET-MYND_domain_protein"/>
</dbReference>
<dbReference type="AlphaFoldDB" id="A0A9N9RP94"/>
<organism evidence="10 11">
    <name type="scientific">Chironomus riparius</name>
    <dbReference type="NCBI Taxonomy" id="315576"/>
    <lineage>
        <taxon>Eukaryota</taxon>
        <taxon>Metazoa</taxon>
        <taxon>Ecdysozoa</taxon>
        <taxon>Arthropoda</taxon>
        <taxon>Hexapoda</taxon>
        <taxon>Insecta</taxon>
        <taxon>Pterygota</taxon>
        <taxon>Neoptera</taxon>
        <taxon>Endopterygota</taxon>
        <taxon>Diptera</taxon>
        <taxon>Nematocera</taxon>
        <taxon>Chironomoidea</taxon>
        <taxon>Chironomidae</taxon>
        <taxon>Chironominae</taxon>
        <taxon>Chironomus</taxon>
    </lineage>
</organism>
<dbReference type="SUPFAM" id="SSF144232">
    <property type="entry name" value="HIT/MYND zinc finger-like"/>
    <property type="match status" value="1"/>
</dbReference>
<dbReference type="InterPro" id="IPR046341">
    <property type="entry name" value="SET_dom_sf"/>
</dbReference>
<dbReference type="GO" id="GO:0008757">
    <property type="term" value="F:S-adenosylmethionine-dependent methyltransferase activity"/>
    <property type="evidence" value="ECO:0007669"/>
    <property type="project" value="UniProtKB-ARBA"/>
</dbReference>
<keyword evidence="4" id="KW-0479">Metal-binding</keyword>
<reference evidence="10" key="2">
    <citation type="submission" date="2022-10" db="EMBL/GenBank/DDBJ databases">
        <authorList>
            <consortium name="ENA_rothamsted_submissions"/>
            <consortium name="culmorum"/>
            <person name="King R."/>
        </authorList>
    </citation>
    <scope>NUCLEOTIDE SEQUENCE</scope>
</reference>
<evidence type="ECO:0000313" key="11">
    <source>
        <dbReference type="Proteomes" id="UP001153620"/>
    </source>
</evidence>
<evidence type="ECO:0000256" key="2">
    <source>
        <dbReference type="ARBA" id="ARBA00022679"/>
    </source>
</evidence>
<dbReference type="Gene3D" id="2.170.270.10">
    <property type="entry name" value="SET domain"/>
    <property type="match status" value="1"/>
</dbReference>
<protein>
    <submittedName>
        <fullName evidence="10">Uncharacterized protein</fullName>
    </submittedName>
</protein>
<evidence type="ECO:0000256" key="4">
    <source>
        <dbReference type="ARBA" id="ARBA00022723"/>
    </source>
</evidence>
<dbReference type="Pfam" id="PF00856">
    <property type="entry name" value="SET"/>
    <property type="match status" value="1"/>
</dbReference>
<dbReference type="GO" id="GO:0032259">
    <property type="term" value="P:methylation"/>
    <property type="evidence" value="ECO:0007669"/>
    <property type="project" value="UniProtKB-KW"/>
</dbReference>
<feature type="domain" description="SET" evidence="8">
    <location>
        <begin position="19"/>
        <end position="277"/>
    </location>
</feature>
<gene>
    <name evidence="10" type="ORF">CHIRRI_LOCUS3917</name>
</gene>
<dbReference type="PROSITE" id="PS50280">
    <property type="entry name" value="SET"/>
    <property type="match status" value="1"/>
</dbReference>
<dbReference type="OrthoDB" id="62495at2759"/>
<keyword evidence="3" id="KW-0949">S-adenosyl-L-methionine</keyword>
<dbReference type="InterPro" id="IPR002893">
    <property type="entry name" value="Znf_MYND"/>
</dbReference>
<keyword evidence="2" id="KW-0808">Transferase</keyword>
<dbReference type="PANTHER" id="PTHR46165">
    <property type="entry name" value="SET AND MYND DOMAIN-CONTAINING PROTEIN 4"/>
    <property type="match status" value="1"/>
</dbReference>
<sequence>MDIDIRNFLKVHNPREDFPNISGSIEIQRNVKFGRMIVATEDLLPGTVICIEEPFFMSLDKKEVQTRCGLCLKKLISSVTCPSCKSLKFCSEKCQINCYKYFHKFECANFHELDSDDNFLLMMNRMLYKSISTSGSLEELNTIIETIDKSLTLFDSTELKIDKKLLSCCFNLECGNVKDDFTFIDSCVKSPFLRNLITSKYEQDILKKIILKILGILNRNSFTISFKTDSAGALYPFASLINHSCSPNLDKINLGNKALFISNKPINKHEQLFLSYRRPFYFDSVQKRQKSIYRQFNFTCECEACRNDELFTQYYESSSDLKNISKINSFKLYRASCIYIQNNIKDYPNLELIQAIYSNKKFLQNVLDEY</sequence>
<proteinExistence type="predicted"/>
<dbReference type="PROSITE" id="PS01360">
    <property type="entry name" value="ZF_MYND_1"/>
    <property type="match status" value="1"/>
</dbReference>
<dbReference type="GO" id="GO:0005634">
    <property type="term" value="C:nucleus"/>
    <property type="evidence" value="ECO:0007669"/>
    <property type="project" value="TreeGrafter"/>
</dbReference>
<dbReference type="EMBL" id="OU895877">
    <property type="protein sequence ID" value="CAG9800980.1"/>
    <property type="molecule type" value="Genomic_DNA"/>
</dbReference>
<dbReference type="GO" id="GO:0005737">
    <property type="term" value="C:cytoplasm"/>
    <property type="evidence" value="ECO:0007669"/>
    <property type="project" value="TreeGrafter"/>
</dbReference>
<evidence type="ECO:0000256" key="6">
    <source>
        <dbReference type="ARBA" id="ARBA00022833"/>
    </source>
</evidence>
<evidence type="ECO:0000259" key="9">
    <source>
        <dbReference type="PROSITE" id="PS50865"/>
    </source>
</evidence>
<keyword evidence="1" id="KW-0489">Methyltransferase</keyword>
<evidence type="ECO:0000313" key="10">
    <source>
        <dbReference type="EMBL" id="CAG9800980.1"/>
    </source>
</evidence>
<dbReference type="SUPFAM" id="SSF82199">
    <property type="entry name" value="SET domain"/>
    <property type="match status" value="1"/>
</dbReference>
<evidence type="ECO:0000256" key="7">
    <source>
        <dbReference type="PROSITE-ProRule" id="PRU00134"/>
    </source>
</evidence>
<evidence type="ECO:0000256" key="3">
    <source>
        <dbReference type="ARBA" id="ARBA00022691"/>
    </source>
</evidence>